<dbReference type="Gene3D" id="3.40.30.10">
    <property type="entry name" value="Glutaredoxin"/>
    <property type="match status" value="1"/>
</dbReference>
<dbReference type="InterPro" id="IPR017937">
    <property type="entry name" value="Thioredoxin_CS"/>
</dbReference>
<dbReference type="Pfam" id="PF00578">
    <property type="entry name" value="AhpC-TSA"/>
    <property type="match status" value="1"/>
</dbReference>
<organism evidence="4 5">
    <name type="scientific">Novipirellula rosea</name>
    <dbReference type="NCBI Taxonomy" id="1031540"/>
    <lineage>
        <taxon>Bacteria</taxon>
        <taxon>Pseudomonadati</taxon>
        <taxon>Planctomycetota</taxon>
        <taxon>Planctomycetia</taxon>
        <taxon>Pirellulales</taxon>
        <taxon>Pirellulaceae</taxon>
        <taxon>Novipirellula</taxon>
    </lineage>
</organism>
<evidence type="ECO:0000256" key="2">
    <source>
        <dbReference type="SAM" id="Phobius"/>
    </source>
</evidence>
<evidence type="ECO:0000259" key="3">
    <source>
        <dbReference type="PROSITE" id="PS51352"/>
    </source>
</evidence>
<gene>
    <name evidence="4" type="ORF">GCM10023156_39000</name>
</gene>
<accession>A0ABP8N0Y6</accession>
<keyword evidence="5" id="KW-1185">Reference proteome</keyword>
<dbReference type="CDD" id="cd02966">
    <property type="entry name" value="TlpA_like_family"/>
    <property type="match status" value="1"/>
</dbReference>
<dbReference type="InterPro" id="IPR000866">
    <property type="entry name" value="AhpC/TSA"/>
</dbReference>
<reference evidence="5" key="1">
    <citation type="journal article" date="2019" name="Int. J. Syst. Evol. Microbiol.">
        <title>The Global Catalogue of Microorganisms (GCM) 10K type strain sequencing project: providing services to taxonomists for standard genome sequencing and annotation.</title>
        <authorList>
            <consortium name="The Broad Institute Genomics Platform"/>
            <consortium name="The Broad Institute Genome Sequencing Center for Infectious Disease"/>
            <person name="Wu L."/>
            <person name="Ma J."/>
        </authorList>
    </citation>
    <scope>NUCLEOTIDE SEQUENCE [LARGE SCALE GENOMIC DNA]</scope>
    <source>
        <strain evidence="5">JCM 17759</strain>
    </source>
</reference>
<keyword evidence="2" id="KW-0472">Membrane</keyword>
<keyword evidence="1" id="KW-0676">Redox-active center</keyword>
<comment type="caution">
    <text evidence="4">The sequence shown here is derived from an EMBL/GenBank/DDBJ whole genome shotgun (WGS) entry which is preliminary data.</text>
</comment>
<feature type="transmembrane region" description="Helical" evidence="2">
    <location>
        <begin position="22"/>
        <end position="38"/>
    </location>
</feature>
<dbReference type="PANTHER" id="PTHR42852">
    <property type="entry name" value="THIOL:DISULFIDE INTERCHANGE PROTEIN DSBE"/>
    <property type="match status" value="1"/>
</dbReference>
<evidence type="ECO:0000313" key="4">
    <source>
        <dbReference type="EMBL" id="GAA4459450.1"/>
    </source>
</evidence>
<evidence type="ECO:0000256" key="1">
    <source>
        <dbReference type="ARBA" id="ARBA00023284"/>
    </source>
</evidence>
<dbReference type="InterPro" id="IPR036249">
    <property type="entry name" value="Thioredoxin-like_sf"/>
</dbReference>
<dbReference type="EMBL" id="BAABGA010000048">
    <property type="protein sequence ID" value="GAA4459450.1"/>
    <property type="molecule type" value="Genomic_DNA"/>
</dbReference>
<name>A0ABP8N0Y6_9BACT</name>
<dbReference type="InterPro" id="IPR013766">
    <property type="entry name" value="Thioredoxin_domain"/>
</dbReference>
<dbReference type="SUPFAM" id="SSF52833">
    <property type="entry name" value="Thioredoxin-like"/>
    <property type="match status" value="1"/>
</dbReference>
<keyword evidence="2" id="KW-1133">Transmembrane helix</keyword>
<proteinExistence type="predicted"/>
<feature type="domain" description="Thioredoxin" evidence="3">
    <location>
        <begin position="51"/>
        <end position="208"/>
    </location>
</feature>
<sequence>MQQHSETTDMNEVPQQPRASRSWWPLLVLILAFGLFAVSRNQPASDSQDSVAIGKSAPQLELVRLSQDPSEMSIEGLPAGKVTLIHLWGTWCGPCTMEYPHLSEMVQEFASNDNFAFISISCEAGSSETIESLAQRTQNFLDSIDADTDVFADPRGMSRENVAKSLGKPHMYFPTSVLVDQQGTIRGVWEGFSPNGVDQMKAKIEELL</sequence>
<keyword evidence="2" id="KW-0812">Transmembrane</keyword>
<dbReference type="PANTHER" id="PTHR42852:SF17">
    <property type="entry name" value="THIOREDOXIN-LIKE PROTEIN HI_1115"/>
    <property type="match status" value="1"/>
</dbReference>
<protein>
    <recommendedName>
        <fullName evidence="3">Thioredoxin domain-containing protein</fullName>
    </recommendedName>
</protein>
<evidence type="ECO:0000313" key="5">
    <source>
        <dbReference type="Proteomes" id="UP001500840"/>
    </source>
</evidence>
<dbReference type="PROSITE" id="PS00194">
    <property type="entry name" value="THIOREDOXIN_1"/>
    <property type="match status" value="1"/>
</dbReference>
<dbReference type="Proteomes" id="UP001500840">
    <property type="component" value="Unassembled WGS sequence"/>
</dbReference>
<dbReference type="PROSITE" id="PS51352">
    <property type="entry name" value="THIOREDOXIN_2"/>
    <property type="match status" value="1"/>
</dbReference>
<dbReference type="InterPro" id="IPR050553">
    <property type="entry name" value="Thioredoxin_ResA/DsbE_sf"/>
</dbReference>